<evidence type="ECO:0000259" key="1">
    <source>
        <dbReference type="Pfam" id="PF20236"/>
    </source>
</evidence>
<proteinExistence type="predicted"/>
<feature type="domain" description="DUF6593" evidence="1">
    <location>
        <begin position="10"/>
        <end position="168"/>
    </location>
</feature>
<keyword evidence="3" id="KW-1185">Reference proteome</keyword>
<dbReference type="AlphaFoldDB" id="A0A067PGR9"/>
<dbReference type="InterPro" id="IPR046528">
    <property type="entry name" value="DUF6593"/>
</dbReference>
<reference evidence="3" key="1">
    <citation type="journal article" date="2014" name="Proc. Natl. Acad. Sci. U.S.A.">
        <title>Extensive sampling of basidiomycete genomes demonstrates inadequacy of the white-rot/brown-rot paradigm for wood decay fungi.</title>
        <authorList>
            <person name="Riley R."/>
            <person name="Salamov A.A."/>
            <person name="Brown D.W."/>
            <person name="Nagy L.G."/>
            <person name="Floudas D."/>
            <person name="Held B.W."/>
            <person name="Levasseur A."/>
            <person name="Lombard V."/>
            <person name="Morin E."/>
            <person name="Otillar R."/>
            <person name="Lindquist E.A."/>
            <person name="Sun H."/>
            <person name="LaButti K.M."/>
            <person name="Schmutz J."/>
            <person name="Jabbour D."/>
            <person name="Luo H."/>
            <person name="Baker S.E."/>
            <person name="Pisabarro A.G."/>
            <person name="Walton J.D."/>
            <person name="Blanchette R.A."/>
            <person name="Henrissat B."/>
            <person name="Martin F."/>
            <person name="Cullen D."/>
            <person name="Hibbett D.S."/>
            <person name="Grigoriev I.V."/>
        </authorList>
    </citation>
    <scope>NUCLEOTIDE SEQUENCE [LARGE SCALE GENOMIC DNA]</scope>
    <source>
        <strain evidence="3">MUCL 33604</strain>
    </source>
</reference>
<evidence type="ECO:0000313" key="2">
    <source>
        <dbReference type="EMBL" id="KDQ49676.1"/>
    </source>
</evidence>
<evidence type="ECO:0000313" key="3">
    <source>
        <dbReference type="Proteomes" id="UP000027265"/>
    </source>
</evidence>
<dbReference type="EMBL" id="KL197777">
    <property type="protein sequence ID" value="KDQ49676.1"/>
    <property type="molecule type" value="Genomic_DNA"/>
</dbReference>
<sequence length="180" mass="21011">MEKRLTFTRDSPLRTLLKDEQDQPVYKIDTPMRLMNSTTTITRNARNSTEQRDEEMARIHWHCISQSELVFQGKILKVGNFLKRTGALRRDMKFTAPDGREYKWDTHFVSMELILNDGSNTVVASFRQANLGIFSPKRKACLEIFHGGQHMIDLIVITFVYVEQKRRERRRRALASNGPP</sequence>
<accession>A0A067PGR9</accession>
<gene>
    <name evidence="2" type="ORF">JAAARDRAFT_51668</name>
</gene>
<organism evidence="2 3">
    <name type="scientific">Jaapia argillacea MUCL 33604</name>
    <dbReference type="NCBI Taxonomy" id="933084"/>
    <lineage>
        <taxon>Eukaryota</taxon>
        <taxon>Fungi</taxon>
        <taxon>Dikarya</taxon>
        <taxon>Basidiomycota</taxon>
        <taxon>Agaricomycotina</taxon>
        <taxon>Agaricomycetes</taxon>
        <taxon>Agaricomycetidae</taxon>
        <taxon>Jaapiales</taxon>
        <taxon>Jaapiaceae</taxon>
        <taxon>Jaapia</taxon>
    </lineage>
</organism>
<dbReference type="Proteomes" id="UP000027265">
    <property type="component" value="Unassembled WGS sequence"/>
</dbReference>
<dbReference type="HOGENOM" id="CLU_084280_4_1_1"/>
<protein>
    <recommendedName>
        <fullName evidence="1">DUF6593 domain-containing protein</fullName>
    </recommendedName>
</protein>
<dbReference type="OrthoDB" id="3360976at2759"/>
<dbReference type="Pfam" id="PF20236">
    <property type="entry name" value="DUF6593"/>
    <property type="match status" value="1"/>
</dbReference>
<dbReference type="InParanoid" id="A0A067PGR9"/>
<name>A0A067PGR9_9AGAM</name>